<keyword evidence="3" id="KW-1185">Reference proteome</keyword>
<gene>
    <name evidence="2" type="ORF">XENOCAPTIV_008283</name>
</gene>
<evidence type="ECO:0000313" key="3">
    <source>
        <dbReference type="Proteomes" id="UP001434883"/>
    </source>
</evidence>
<feature type="non-terminal residue" evidence="2">
    <location>
        <position position="1"/>
    </location>
</feature>
<reference evidence="2 3" key="1">
    <citation type="submission" date="2021-06" db="EMBL/GenBank/DDBJ databases">
        <authorList>
            <person name="Palmer J.M."/>
        </authorList>
    </citation>
    <scope>NUCLEOTIDE SEQUENCE [LARGE SCALE GENOMIC DNA]</scope>
    <source>
        <strain evidence="2 3">XC_2019</strain>
        <tissue evidence="2">Muscle</tissue>
    </source>
</reference>
<dbReference type="Gene3D" id="1.20.5.320">
    <property type="entry name" value="6-Phosphogluconate Dehydrogenase, domain 3"/>
    <property type="match status" value="1"/>
</dbReference>
<dbReference type="EMBL" id="JAHRIN010050609">
    <property type="protein sequence ID" value="MEQ2208597.1"/>
    <property type="molecule type" value="Genomic_DNA"/>
</dbReference>
<comment type="caution">
    <text evidence="2">The sequence shown here is derived from an EMBL/GenBank/DDBJ whole genome shotgun (WGS) entry which is preliminary data.</text>
</comment>
<proteinExistence type="predicted"/>
<name>A0ABV0RME4_9TELE</name>
<accession>A0ABV0RME4</accession>
<organism evidence="2 3">
    <name type="scientific">Xenoophorus captivus</name>
    <dbReference type="NCBI Taxonomy" id="1517983"/>
    <lineage>
        <taxon>Eukaryota</taxon>
        <taxon>Metazoa</taxon>
        <taxon>Chordata</taxon>
        <taxon>Craniata</taxon>
        <taxon>Vertebrata</taxon>
        <taxon>Euteleostomi</taxon>
        <taxon>Actinopterygii</taxon>
        <taxon>Neopterygii</taxon>
        <taxon>Teleostei</taxon>
        <taxon>Neoteleostei</taxon>
        <taxon>Acanthomorphata</taxon>
        <taxon>Ovalentaria</taxon>
        <taxon>Atherinomorphae</taxon>
        <taxon>Cyprinodontiformes</taxon>
        <taxon>Goodeidae</taxon>
        <taxon>Xenoophorus</taxon>
    </lineage>
</organism>
<dbReference type="Proteomes" id="UP001434883">
    <property type="component" value="Unassembled WGS sequence"/>
</dbReference>
<sequence length="252" mass="27363">YPVYDYGEFYDYSEGGVATDAPPTSGAKTETNTGGEYYTDEYDYTIVDGSQPKPPIESSKQGETYDTEIVDDYITGVDEVGLDPTVPVEAAVPVDPTVIVDPETDVKEFKEYDVKEYDTKEFVEKPDYGNYGDYGDYGPTDAKPTPEAYEYEFAGVPAEKDFSVSGGHNYLGQKGEKGEPAVIEPGMLLEGPQGAPGPAGVSGNPGLQGPPGTPGDPGERVSECWTSFYSSLQLSYRCSDCRFFLFMMVTSK</sequence>
<evidence type="ECO:0000313" key="2">
    <source>
        <dbReference type="EMBL" id="MEQ2208597.1"/>
    </source>
</evidence>
<evidence type="ECO:0000256" key="1">
    <source>
        <dbReference type="SAM" id="MobiDB-lite"/>
    </source>
</evidence>
<feature type="region of interest" description="Disordered" evidence="1">
    <location>
        <begin position="190"/>
        <end position="219"/>
    </location>
</feature>
<protein>
    <submittedName>
        <fullName evidence="2">Uncharacterized protein</fullName>
    </submittedName>
</protein>